<evidence type="ECO:0000256" key="3">
    <source>
        <dbReference type="ARBA" id="ARBA00040298"/>
    </source>
</evidence>
<dbReference type="GO" id="GO:0016491">
    <property type="term" value="F:oxidoreductase activity"/>
    <property type="evidence" value="ECO:0007669"/>
    <property type="project" value="InterPro"/>
</dbReference>
<accession>A0A239EJY0</accession>
<dbReference type="EMBL" id="FZOD01000009">
    <property type="protein sequence ID" value="SNS45080.1"/>
    <property type="molecule type" value="Genomic_DNA"/>
</dbReference>
<dbReference type="Pfam" id="PF01593">
    <property type="entry name" value="Amino_oxidase"/>
    <property type="match status" value="1"/>
</dbReference>
<dbReference type="InterPro" id="IPR002937">
    <property type="entry name" value="Amino_oxidase"/>
</dbReference>
<name>A0A239EJY0_9ACTN</name>
<gene>
    <name evidence="5" type="ORF">SAMN05216276_1009195</name>
</gene>
<dbReference type="AlphaFoldDB" id="A0A239EJY0"/>
<organism evidence="5 6">
    <name type="scientific">Streptosporangium subroseum</name>
    <dbReference type="NCBI Taxonomy" id="106412"/>
    <lineage>
        <taxon>Bacteria</taxon>
        <taxon>Bacillati</taxon>
        <taxon>Actinomycetota</taxon>
        <taxon>Actinomycetes</taxon>
        <taxon>Streptosporangiales</taxon>
        <taxon>Streptosporangiaceae</taxon>
        <taxon>Streptosporangium</taxon>
    </lineage>
</organism>
<evidence type="ECO:0000313" key="5">
    <source>
        <dbReference type="EMBL" id="SNS45080.1"/>
    </source>
</evidence>
<keyword evidence="6" id="KW-1185">Reference proteome</keyword>
<comment type="subunit">
    <text evidence="2">Interacts with COX5B; this interaction may contribute to localize PYROXD2 to the inner face of the inner mitochondrial membrane.</text>
</comment>
<dbReference type="Proteomes" id="UP000198282">
    <property type="component" value="Unassembled WGS sequence"/>
</dbReference>
<feature type="domain" description="Amine oxidase" evidence="4">
    <location>
        <begin position="27"/>
        <end position="337"/>
    </location>
</feature>
<proteinExistence type="predicted"/>
<evidence type="ECO:0000256" key="1">
    <source>
        <dbReference type="ARBA" id="ARBA00037217"/>
    </source>
</evidence>
<dbReference type="InterPro" id="IPR036188">
    <property type="entry name" value="FAD/NAD-bd_sf"/>
</dbReference>
<evidence type="ECO:0000313" key="6">
    <source>
        <dbReference type="Proteomes" id="UP000198282"/>
    </source>
</evidence>
<dbReference type="RefSeq" id="WP_089207401.1">
    <property type="nucleotide sequence ID" value="NZ_FZOD01000009.1"/>
</dbReference>
<sequence>MSSSSTGASSSQRSFDVVFVGAGHNALVAAAYLARAGRSVALLERATEPGGFVRTEELTLPGFLHDTYSALHPLLANGPVFAELGGELSELGLRYVQGGVSTGASLPDGRSAVIATDPGELASELDRLGEGEAWTGLLADLAPHLGSLFPLLGMELTTPAATSLLDTLYADGTTSALPFQELVAGSAYDLITDRFRSEELRSAFLPWPSHVGLGPHDAAGALWASVFVAMLTAGNPVPEGGGGRLIAALVALVERHGGVVVTGAEVDEILTGEGRATGVRTTDGAVYIAAQAVVATTAPDQLYGRLLRGAPGIPAGVRSQAARFRYRRGCFQINLALSGKPHFGDPRLDLGGAINLGRGIAELVTSARQAEDGLLPARPSISWHEPSAVDPGRAPAGSAVVRLQVMDLPLHPVGDAAHAIAAEGKWTHAVAERFADRVIAEAAQHVAGLEEMILARHLLSPADIAAANPNAGPGDSNAGHNALSQGFTQRPMAAHRGGYATAVPGLYLIGAATWPGPGVTGASGRAVARSLLTPYRPR</sequence>
<dbReference type="PANTHER" id="PTHR10668:SF105">
    <property type="entry name" value="DEHYDROGENASE-RELATED"/>
    <property type="match status" value="1"/>
</dbReference>
<protein>
    <recommendedName>
        <fullName evidence="3">Pyridine nucleotide-disulfide oxidoreductase domain-containing protein 2</fullName>
    </recommendedName>
</protein>
<dbReference type="SUPFAM" id="SSF51905">
    <property type="entry name" value="FAD/NAD(P)-binding domain"/>
    <property type="match status" value="1"/>
</dbReference>
<dbReference type="Gene3D" id="3.50.50.60">
    <property type="entry name" value="FAD/NAD(P)-binding domain"/>
    <property type="match status" value="2"/>
</dbReference>
<evidence type="ECO:0000256" key="2">
    <source>
        <dbReference type="ARBA" id="ARBA00038825"/>
    </source>
</evidence>
<reference evidence="5 6" key="1">
    <citation type="submission" date="2017-06" db="EMBL/GenBank/DDBJ databases">
        <authorList>
            <person name="Kim H.J."/>
            <person name="Triplett B.A."/>
        </authorList>
    </citation>
    <scope>NUCLEOTIDE SEQUENCE [LARGE SCALE GENOMIC DNA]</scope>
    <source>
        <strain evidence="5 6">CGMCC 4.2132</strain>
    </source>
</reference>
<comment type="function">
    <text evidence="1">Probable oxidoreductase that may play a role as regulator of mitochondrial function.</text>
</comment>
<dbReference type="OrthoDB" id="833207at2"/>
<dbReference type="PANTHER" id="PTHR10668">
    <property type="entry name" value="PHYTOENE DEHYDROGENASE"/>
    <property type="match status" value="1"/>
</dbReference>
<evidence type="ECO:0000259" key="4">
    <source>
        <dbReference type="Pfam" id="PF01593"/>
    </source>
</evidence>